<keyword evidence="5 7" id="KW-1133">Transmembrane helix</keyword>
<feature type="transmembrane region" description="Helical" evidence="7">
    <location>
        <begin position="436"/>
        <end position="454"/>
    </location>
</feature>
<feature type="transmembrane region" description="Helical" evidence="7">
    <location>
        <begin position="292"/>
        <end position="317"/>
    </location>
</feature>
<protein>
    <submittedName>
        <fullName evidence="9">Histidine permease</fullName>
    </submittedName>
</protein>
<dbReference type="InterPro" id="IPR004841">
    <property type="entry name" value="AA-permease/SLC12A_dom"/>
</dbReference>
<feature type="transmembrane region" description="Helical" evidence="7">
    <location>
        <begin position="204"/>
        <end position="225"/>
    </location>
</feature>
<feature type="domain" description="Amino acid permease/ SLC12A" evidence="8">
    <location>
        <begin position="19"/>
        <end position="458"/>
    </location>
</feature>
<evidence type="ECO:0000256" key="3">
    <source>
        <dbReference type="ARBA" id="ARBA00022692"/>
    </source>
</evidence>
<evidence type="ECO:0000313" key="9">
    <source>
        <dbReference type="EMBL" id="ADP34464.1"/>
    </source>
</evidence>
<feature type="transmembrane region" description="Helical" evidence="7">
    <location>
        <begin position="364"/>
        <end position="389"/>
    </location>
</feature>
<keyword evidence="10" id="KW-1185">Reference proteome</keyword>
<feature type="transmembrane region" description="Helical" evidence="7">
    <location>
        <begin position="162"/>
        <end position="184"/>
    </location>
</feature>
<sequence length="476" mass="51684">MDLHKSSGQQLKRTMKSRHLFMISLGGVIGTGLFLSTGYTLSQAGPGGTILAYLIGGLMMYLVMQCLGELSVAMPVTGSFQKYATTFIGPSTGFMVGIMYWVNWVVTVGSEFTASGILMQRWFPDSSVWMWSTIFAAILFAANAFSVKLFAETEFWFSSVKIVTILLFIILGGAAMFGLISLNGTAEAPMFSNFTGHGGLFPNGFLAVFIAMISVSFAFSGTELIGITAGETANPEKDIPRSIRNVAWRTVIFFIGAIFVLSGLISWKEAGVIESPFVAVFSEIGIPYAADIMNFVILTALLSVANSGLYASTRMLWSLANENMISSRFKKITKKGIPLNALMISMAVSCLSLISSIVAPGTVYVVLVAIAGFAGVVVWMSIAMSQILFRKNFLKKGGNVNDLIFRTPLYPLVPIAALILCFASCIGLAFDPNQRIALFCGIPCILLCYLIHFFKKRTLNQTKEAGQEEYPVDEIL</sequence>
<dbReference type="EMBL" id="CP002207">
    <property type="protein sequence ID" value="ADP34464.1"/>
    <property type="molecule type" value="Genomic_DNA"/>
</dbReference>
<dbReference type="Gene3D" id="1.20.1740.10">
    <property type="entry name" value="Amino acid/polyamine transporter I"/>
    <property type="match status" value="1"/>
</dbReference>
<accession>A0ABM5M2X6</accession>
<evidence type="ECO:0000256" key="7">
    <source>
        <dbReference type="SAM" id="Phobius"/>
    </source>
</evidence>
<organism evidence="9 10">
    <name type="scientific">Bacillus atrophaeus (strain 1942)</name>
    <dbReference type="NCBI Taxonomy" id="720555"/>
    <lineage>
        <taxon>Bacteria</taxon>
        <taxon>Bacillati</taxon>
        <taxon>Bacillota</taxon>
        <taxon>Bacilli</taxon>
        <taxon>Bacillales</taxon>
        <taxon>Bacillaceae</taxon>
        <taxon>Bacillus</taxon>
    </lineage>
</organism>
<feature type="transmembrane region" description="Helical" evidence="7">
    <location>
        <begin position="128"/>
        <end position="150"/>
    </location>
</feature>
<feature type="transmembrane region" description="Helical" evidence="7">
    <location>
        <begin position="246"/>
        <end position="267"/>
    </location>
</feature>
<feature type="transmembrane region" description="Helical" evidence="7">
    <location>
        <begin position="337"/>
        <end position="358"/>
    </location>
</feature>
<keyword evidence="2" id="KW-0813">Transport</keyword>
<evidence type="ECO:0000259" key="8">
    <source>
        <dbReference type="Pfam" id="PF00324"/>
    </source>
</evidence>
<comment type="subcellular location">
    <subcellularLocation>
        <location evidence="1">Cell membrane</location>
        <topology evidence="1">Multi-pass membrane protein</topology>
    </subcellularLocation>
</comment>
<name>A0ABM5M2X6_BACA1</name>
<feature type="transmembrane region" description="Helical" evidence="7">
    <location>
        <begin position="409"/>
        <end position="430"/>
    </location>
</feature>
<keyword evidence="4" id="KW-0029">Amino-acid transport</keyword>
<dbReference type="PROSITE" id="PS00218">
    <property type="entry name" value="AMINO_ACID_PERMEASE_1"/>
    <property type="match status" value="1"/>
</dbReference>
<dbReference type="PIRSF" id="PIRSF006060">
    <property type="entry name" value="AA_transporter"/>
    <property type="match status" value="1"/>
</dbReference>
<keyword evidence="3 7" id="KW-0812">Transmembrane</keyword>
<evidence type="ECO:0000256" key="6">
    <source>
        <dbReference type="ARBA" id="ARBA00023136"/>
    </source>
</evidence>
<evidence type="ECO:0000256" key="4">
    <source>
        <dbReference type="ARBA" id="ARBA00022970"/>
    </source>
</evidence>
<dbReference type="Pfam" id="PF00324">
    <property type="entry name" value="AA_permease"/>
    <property type="match status" value="1"/>
</dbReference>
<reference evidence="9 10" key="1">
    <citation type="journal article" date="2011" name="Front. Microbiol.">
        <title>Genomic signatures of strain selection and enhancement in Bacillus atrophaeus var. globigii, a historical biowarfare simulant.</title>
        <authorList>
            <person name="Gibbons H.S."/>
            <person name="Broomall S.M."/>
            <person name="McNew L.A."/>
            <person name="Daligault H."/>
            <person name="Chapman C."/>
            <person name="Bruce D."/>
            <person name="Karavis M."/>
            <person name="Krepps M."/>
            <person name="McGregor P.A."/>
            <person name="Hong C."/>
            <person name="Park K.H."/>
            <person name="Akmal A."/>
            <person name="Feldman A."/>
            <person name="Lin J.S."/>
            <person name="Chang W.E."/>
            <person name="Higgs B.W."/>
            <person name="Demirev P."/>
            <person name="Lindquist J."/>
            <person name="Liem A."/>
            <person name="Fochler E."/>
            <person name="Read T.D."/>
            <person name="Tapia R."/>
            <person name="Johnson S."/>
            <person name="Bishop-Lilly K.A."/>
            <person name="Detter C."/>
            <person name="Han C."/>
            <person name="Sozhamannan S."/>
            <person name="Rosenzweig C.N."/>
            <person name="Skowronski E.W."/>
        </authorList>
    </citation>
    <scope>NUCLEOTIDE SEQUENCE [LARGE SCALE GENOMIC DNA]</scope>
    <source>
        <strain evidence="9 10">1942</strain>
    </source>
</reference>
<evidence type="ECO:0000256" key="1">
    <source>
        <dbReference type="ARBA" id="ARBA00004651"/>
    </source>
</evidence>
<dbReference type="Proteomes" id="UP000006867">
    <property type="component" value="Chromosome"/>
</dbReference>
<feature type="transmembrane region" description="Helical" evidence="7">
    <location>
        <begin position="83"/>
        <end position="102"/>
    </location>
</feature>
<dbReference type="PANTHER" id="PTHR43495:SF5">
    <property type="entry name" value="GAMMA-AMINOBUTYRIC ACID PERMEASE"/>
    <property type="match status" value="1"/>
</dbReference>
<keyword evidence="6 7" id="KW-0472">Membrane</keyword>
<dbReference type="InterPro" id="IPR004840">
    <property type="entry name" value="Amino_acid_permease_CS"/>
</dbReference>
<dbReference type="PANTHER" id="PTHR43495">
    <property type="entry name" value="GABA PERMEASE"/>
    <property type="match status" value="1"/>
</dbReference>
<feature type="transmembrane region" description="Helical" evidence="7">
    <location>
        <begin position="20"/>
        <end position="39"/>
    </location>
</feature>
<evidence type="ECO:0000313" key="10">
    <source>
        <dbReference type="Proteomes" id="UP000006867"/>
    </source>
</evidence>
<feature type="transmembrane region" description="Helical" evidence="7">
    <location>
        <begin position="51"/>
        <end position="71"/>
    </location>
</feature>
<proteinExistence type="predicted"/>
<gene>
    <name evidence="9" type="ordered locus">BATR1942_17735</name>
</gene>
<evidence type="ECO:0000256" key="5">
    <source>
        <dbReference type="ARBA" id="ARBA00022989"/>
    </source>
</evidence>
<evidence type="ECO:0000256" key="2">
    <source>
        <dbReference type="ARBA" id="ARBA00022448"/>
    </source>
</evidence>